<evidence type="ECO:0000313" key="1">
    <source>
        <dbReference type="EMBL" id="CAB5222493.1"/>
    </source>
</evidence>
<protein>
    <submittedName>
        <fullName evidence="1">Uncharacterized protein</fullName>
    </submittedName>
</protein>
<name>A0A6J7X5B7_9CAUD</name>
<proteinExistence type="predicted"/>
<organism evidence="1">
    <name type="scientific">uncultured Caudovirales phage</name>
    <dbReference type="NCBI Taxonomy" id="2100421"/>
    <lineage>
        <taxon>Viruses</taxon>
        <taxon>Duplodnaviria</taxon>
        <taxon>Heunggongvirae</taxon>
        <taxon>Uroviricota</taxon>
        <taxon>Caudoviricetes</taxon>
        <taxon>Peduoviridae</taxon>
        <taxon>Maltschvirus</taxon>
        <taxon>Maltschvirus maltsch</taxon>
    </lineage>
</organism>
<accession>A0A6J7X5B7</accession>
<sequence length="121" mass="13713">MSREQYFAKVNEQIDALNRATDLVWDWEHTGGGCDALVCAFPNPSDFGEESPRLAYVMLTCDASVVQVDRDRYAMLGYYADYYESDEADKEAYLNDESHPPLTLVELVDFVAETLQGWGVK</sequence>
<dbReference type="EMBL" id="LR798308">
    <property type="protein sequence ID" value="CAB5222493.1"/>
    <property type="molecule type" value="Genomic_DNA"/>
</dbReference>
<gene>
    <name evidence="1" type="ORF">UFOVP366_5</name>
</gene>
<reference evidence="1" key="1">
    <citation type="submission" date="2020-05" db="EMBL/GenBank/DDBJ databases">
        <authorList>
            <person name="Chiriac C."/>
            <person name="Salcher M."/>
            <person name="Ghai R."/>
            <person name="Kavagutti S V."/>
        </authorList>
    </citation>
    <scope>NUCLEOTIDE SEQUENCE</scope>
</reference>